<gene>
    <name evidence="2" type="ORF">O181_061830</name>
</gene>
<keyword evidence="1" id="KW-0507">mRNA processing</keyword>
<organism evidence="2 3">
    <name type="scientific">Austropuccinia psidii MF-1</name>
    <dbReference type="NCBI Taxonomy" id="1389203"/>
    <lineage>
        <taxon>Eukaryota</taxon>
        <taxon>Fungi</taxon>
        <taxon>Dikarya</taxon>
        <taxon>Basidiomycota</taxon>
        <taxon>Pucciniomycotina</taxon>
        <taxon>Pucciniomycetes</taxon>
        <taxon>Pucciniales</taxon>
        <taxon>Sphaerophragmiaceae</taxon>
        <taxon>Austropuccinia</taxon>
    </lineage>
</organism>
<evidence type="ECO:0008006" key="4">
    <source>
        <dbReference type="Google" id="ProtNLM"/>
    </source>
</evidence>
<protein>
    <recommendedName>
        <fullName evidence="4">CCHC-type domain-containing protein</fullName>
    </recommendedName>
</protein>
<dbReference type="Proteomes" id="UP000765509">
    <property type="component" value="Unassembled WGS sequence"/>
</dbReference>
<proteinExistence type="predicted"/>
<dbReference type="SUPFAM" id="SSF57756">
    <property type="entry name" value="Retrovirus zinc finger-like domains"/>
    <property type="match status" value="1"/>
</dbReference>
<dbReference type="InterPro" id="IPR036875">
    <property type="entry name" value="Znf_CCHC_sf"/>
</dbReference>
<evidence type="ECO:0000313" key="2">
    <source>
        <dbReference type="EMBL" id="MBW0522115.1"/>
    </source>
</evidence>
<evidence type="ECO:0000313" key="3">
    <source>
        <dbReference type="Proteomes" id="UP000765509"/>
    </source>
</evidence>
<dbReference type="EMBL" id="AVOT02029332">
    <property type="protein sequence ID" value="MBW0522115.1"/>
    <property type="molecule type" value="Genomic_DNA"/>
</dbReference>
<reference evidence="2" key="1">
    <citation type="submission" date="2021-03" db="EMBL/GenBank/DDBJ databases">
        <title>Draft genome sequence of rust myrtle Austropuccinia psidii MF-1, a brazilian biotype.</title>
        <authorList>
            <person name="Quecine M.C."/>
            <person name="Pachon D.M.R."/>
            <person name="Bonatelli M.L."/>
            <person name="Correr F.H."/>
            <person name="Franceschini L.M."/>
            <person name="Leite T.F."/>
            <person name="Margarido G.R.A."/>
            <person name="Almeida C.A."/>
            <person name="Ferrarezi J.A."/>
            <person name="Labate C.A."/>
        </authorList>
    </citation>
    <scope>NUCLEOTIDE SEQUENCE</scope>
    <source>
        <strain evidence="2">MF-1</strain>
    </source>
</reference>
<dbReference type="GO" id="GO:0008270">
    <property type="term" value="F:zinc ion binding"/>
    <property type="evidence" value="ECO:0007669"/>
    <property type="project" value="InterPro"/>
</dbReference>
<keyword evidence="3" id="KW-1185">Reference proteome</keyword>
<evidence type="ECO:0000256" key="1">
    <source>
        <dbReference type="ARBA" id="ARBA00022664"/>
    </source>
</evidence>
<comment type="caution">
    <text evidence="2">The sequence shown here is derived from an EMBL/GenBank/DDBJ whole genome shotgun (WGS) entry which is preliminary data.</text>
</comment>
<name>A0A9Q3I0U9_9BASI</name>
<accession>A0A9Q3I0U9</accession>
<dbReference type="AlphaFoldDB" id="A0A9Q3I0U9"/>
<sequence length="247" mass="28292">MAEETRHGGRVGLSKSTAFVLGDGKKPCHLKMTTTPWIMIHMSGVSDSQKYLKPLMLKINNHMRNHKLLTQIPGKLEHSLKCRCNQSFTLDDITNTLQDGGIQWQTQIKNGRSDQEENTCHKCVSIEHYANNCPKAKKVLYSIDQGPEEEFPTEDSESDSMGHAIREQYDDYQDPREELLVEYQEETQIEIQDIKLEAGIPQDAANRKLCKHTQDAQTFLVKPTKEMQYIHGKAIISLFLLRILNTH</sequence>
<dbReference type="GO" id="GO:0006397">
    <property type="term" value="P:mRNA processing"/>
    <property type="evidence" value="ECO:0007669"/>
    <property type="project" value="UniProtKB-KW"/>
</dbReference>
<dbReference type="GO" id="GO:0003676">
    <property type="term" value="F:nucleic acid binding"/>
    <property type="evidence" value="ECO:0007669"/>
    <property type="project" value="InterPro"/>
</dbReference>